<dbReference type="STRING" id="683960.A0A1E3P108"/>
<feature type="transmembrane region" description="Helical" evidence="11">
    <location>
        <begin position="890"/>
        <end position="910"/>
    </location>
</feature>
<keyword evidence="2" id="KW-0813">Transport</keyword>
<evidence type="ECO:0000256" key="8">
    <source>
        <dbReference type="ARBA" id="ARBA00022989"/>
    </source>
</evidence>
<keyword evidence="4 11" id="KW-0812">Transmembrane</keyword>
<comment type="function">
    <text evidence="10">Cooperates for the ATP-dependent vacuolar transport of bilirubin and glutathione conjugates.</text>
</comment>
<evidence type="ECO:0000313" key="15">
    <source>
        <dbReference type="Proteomes" id="UP000094112"/>
    </source>
</evidence>
<dbReference type="InterPro" id="IPR044746">
    <property type="entry name" value="ABCC_6TM_D1"/>
</dbReference>
<keyword evidence="8 11" id="KW-1133">Transmembrane helix</keyword>
<dbReference type="FunFam" id="1.20.1560.10:FF:000001">
    <property type="entry name" value="ATP-binding cassette subfamily C member 1"/>
    <property type="match status" value="1"/>
</dbReference>
<name>A0A1E3P108_WICAA</name>
<proteinExistence type="predicted"/>
<feature type="transmembrane region" description="Helical" evidence="11">
    <location>
        <begin position="29"/>
        <end position="47"/>
    </location>
</feature>
<feature type="domain" description="ABC transmembrane type-1" evidence="13">
    <location>
        <begin position="895"/>
        <end position="1174"/>
    </location>
</feature>
<gene>
    <name evidence="14" type="ORF">WICANDRAFT_32336</name>
</gene>
<evidence type="ECO:0000256" key="6">
    <source>
        <dbReference type="ARBA" id="ARBA00022741"/>
    </source>
</evidence>
<dbReference type="CDD" id="cd18603">
    <property type="entry name" value="ABC_6TM_MRP1_2_3_6_D2_like"/>
    <property type="match status" value="1"/>
</dbReference>
<keyword evidence="7" id="KW-0067">ATP-binding</keyword>
<evidence type="ECO:0000256" key="11">
    <source>
        <dbReference type="SAM" id="Phobius"/>
    </source>
</evidence>
<dbReference type="GO" id="GO:0016887">
    <property type="term" value="F:ATP hydrolysis activity"/>
    <property type="evidence" value="ECO:0007669"/>
    <property type="project" value="InterPro"/>
</dbReference>
<evidence type="ECO:0000256" key="7">
    <source>
        <dbReference type="ARBA" id="ARBA00022840"/>
    </source>
</evidence>
<keyword evidence="9 11" id="KW-0472">Membrane</keyword>
<dbReference type="InterPro" id="IPR003593">
    <property type="entry name" value="AAA+_ATPase"/>
</dbReference>
<dbReference type="PROSITE" id="PS50893">
    <property type="entry name" value="ABC_TRANSPORTER_2"/>
    <property type="match status" value="2"/>
</dbReference>
<dbReference type="FunFam" id="3.40.50.300:FF:000565">
    <property type="entry name" value="ABC bile acid transporter"/>
    <property type="match status" value="1"/>
</dbReference>
<evidence type="ECO:0000256" key="10">
    <source>
        <dbReference type="ARBA" id="ARBA00053425"/>
    </source>
</evidence>
<evidence type="ECO:0000259" key="12">
    <source>
        <dbReference type="PROSITE" id="PS50893"/>
    </source>
</evidence>
<dbReference type="InterPro" id="IPR036640">
    <property type="entry name" value="ABC1_TM_sf"/>
</dbReference>
<dbReference type="FunFam" id="3.40.50.300:FF:000997">
    <property type="entry name" value="Multidrug resistance-associated protein 1"/>
    <property type="match status" value="1"/>
</dbReference>
<feature type="transmembrane region" description="Helical" evidence="11">
    <location>
        <begin position="1021"/>
        <end position="1049"/>
    </location>
</feature>
<feature type="domain" description="ABC transporter" evidence="12">
    <location>
        <begin position="1210"/>
        <end position="1451"/>
    </location>
</feature>
<dbReference type="InterPro" id="IPR050173">
    <property type="entry name" value="ABC_transporter_C-like"/>
</dbReference>
<feature type="transmembrane region" description="Helical" evidence="11">
    <location>
        <begin position="119"/>
        <end position="139"/>
    </location>
</feature>
<protein>
    <submittedName>
        <fullName evidence="14">Uncharacterized protein</fullName>
    </submittedName>
</protein>
<evidence type="ECO:0000256" key="3">
    <source>
        <dbReference type="ARBA" id="ARBA00022554"/>
    </source>
</evidence>
<dbReference type="EMBL" id="KV454211">
    <property type="protein sequence ID" value="ODQ59013.1"/>
    <property type="molecule type" value="Genomic_DNA"/>
</dbReference>
<dbReference type="PANTHER" id="PTHR24223">
    <property type="entry name" value="ATP-BINDING CASSETTE SUB-FAMILY C"/>
    <property type="match status" value="1"/>
</dbReference>
<dbReference type="FunFam" id="1.20.1560.10:FF:000020">
    <property type="entry name" value="ABC metal ion transporter"/>
    <property type="match status" value="1"/>
</dbReference>
<feature type="transmembrane region" description="Helical" evidence="11">
    <location>
        <begin position="244"/>
        <end position="266"/>
    </location>
</feature>
<evidence type="ECO:0000313" key="14">
    <source>
        <dbReference type="EMBL" id="ODQ59013.1"/>
    </source>
</evidence>
<reference evidence="14 15" key="1">
    <citation type="journal article" date="2016" name="Proc. Natl. Acad. Sci. U.S.A.">
        <title>Comparative genomics of biotechnologically important yeasts.</title>
        <authorList>
            <person name="Riley R."/>
            <person name="Haridas S."/>
            <person name="Wolfe K.H."/>
            <person name="Lopes M.R."/>
            <person name="Hittinger C.T."/>
            <person name="Goeker M."/>
            <person name="Salamov A.A."/>
            <person name="Wisecaver J.H."/>
            <person name="Long T.M."/>
            <person name="Calvey C.H."/>
            <person name="Aerts A.L."/>
            <person name="Barry K.W."/>
            <person name="Choi C."/>
            <person name="Clum A."/>
            <person name="Coughlan A.Y."/>
            <person name="Deshpande S."/>
            <person name="Douglass A.P."/>
            <person name="Hanson S.J."/>
            <person name="Klenk H.-P."/>
            <person name="LaButti K.M."/>
            <person name="Lapidus A."/>
            <person name="Lindquist E.A."/>
            <person name="Lipzen A.M."/>
            <person name="Meier-Kolthoff J.P."/>
            <person name="Ohm R.A."/>
            <person name="Otillar R.P."/>
            <person name="Pangilinan J.L."/>
            <person name="Peng Y."/>
            <person name="Rokas A."/>
            <person name="Rosa C.A."/>
            <person name="Scheuner C."/>
            <person name="Sibirny A.A."/>
            <person name="Slot J.C."/>
            <person name="Stielow J.B."/>
            <person name="Sun H."/>
            <person name="Kurtzman C.P."/>
            <person name="Blackwell M."/>
            <person name="Grigoriev I.V."/>
            <person name="Jeffries T.W."/>
        </authorList>
    </citation>
    <scope>NUCLEOTIDE SEQUENCE [LARGE SCALE GENOMIC DNA]</scope>
    <source>
        <strain evidence="15">ATCC 58044 / CBS 1984 / NCYC 433 / NRRL Y-366-8</strain>
    </source>
</reference>
<evidence type="ECO:0000256" key="5">
    <source>
        <dbReference type="ARBA" id="ARBA00022737"/>
    </source>
</evidence>
<dbReference type="Gene3D" id="3.40.50.300">
    <property type="entry name" value="P-loop containing nucleotide triphosphate hydrolases"/>
    <property type="match status" value="2"/>
</dbReference>
<dbReference type="InterPro" id="IPR056227">
    <property type="entry name" value="TMD0_ABC"/>
</dbReference>
<dbReference type="InterPro" id="IPR011527">
    <property type="entry name" value="ABC1_TM_dom"/>
</dbReference>
<dbReference type="GO" id="GO:0005524">
    <property type="term" value="F:ATP binding"/>
    <property type="evidence" value="ECO:0007669"/>
    <property type="project" value="UniProtKB-KW"/>
</dbReference>
<dbReference type="GO" id="GO:0140359">
    <property type="term" value="F:ABC-type transporter activity"/>
    <property type="evidence" value="ECO:0007669"/>
    <property type="project" value="InterPro"/>
</dbReference>
<feature type="transmembrane region" description="Helical" evidence="11">
    <location>
        <begin position="398"/>
        <end position="418"/>
    </location>
</feature>
<feature type="transmembrane region" description="Helical" evidence="11">
    <location>
        <begin position="63"/>
        <end position="82"/>
    </location>
</feature>
<feature type="domain" description="ABC transporter" evidence="12">
    <location>
        <begin position="590"/>
        <end position="819"/>
    </location>
</feature>
<evidence type="ECO:0000256" key="4">
    <source>
        <dbReference type="ARBA" id="ARBA00022692"/>
    </source>
</evidence>
<dbReference type="InterPro" id="IPR017871">
    <property type="entry name" value="ABC_transporter-like_CS"/>
</dbReference>
<dbReference type="GeneID" id="30199191"/>
<dbReference type="Proteomes" id="UP000094112">
    <property type="component" value="Unassembled WGS sequence"/>
</dbReference>
<feature type="transmembrane region" description="Helical" evidence="11">
    <location>
        <begin position="1145"/>
        <end position="1166"/>
    </location>
</feature>
<keyword evidence="3" id="KW-0926">Vacuole</keyword>
<dbReference type="Gene3D" id="1.20.1560.10">
    <property type="entry name" value="ABC transporter type 1, transmembrane domain"/>
    <property type="match status" value="2"/>
</dbReference>
<evidence type="ECO:0000256" key="9">
    <source>
        <dbReference type="ARBA" id="ARBA00023136"/>
    </source>
</evidence>
<dbReference type="PROSITE" id="PS50929">
    <property type="entry name" value="ABC_TM1F"/>
    <property type="match status" value="2"/>
</dbReference>
<dbReference type="Pfam" id="PF24357">
    <property type="entry name" value="TMD0_ABC"/>
    <property type="match status" value="1"/>
</dbReference>
<feature type="domain" description="ABC transmembrane type-1" evidence="13">
    <location>
        <begin position="258"/>
        <end position="539"/>
    </location>
</feature>
<dbReference type="SMART" id="SM00382">
    <property type="entry name" value="AAA"/>
    <property type="match status" value="2"/>
</dbReference>
<dbReference type="GO" id="GO:0042144">
    <property type="term" value="P:vacuole fusion, non-autophagic"/>
    <property type="evidence" value="ECO:0007669"/>
    <property type="project" value="UniProtKB-ARBA"/>
</dbReference>
<feature type="transmembrane region" description="Helical" evidence="11">
    <location>
        <begin position="931"/>
        <end position="950"/>
    </location>
</feature>
<dbReference type="OrthoDB" id="6500128at2759"/>
<evidence type="ECO:0000256" key="1">
    <source>
        <dbReference type="ARBA" id="ARBA00004128"/>
    </source>
</evidence>
<dbReference type="RefSeq" id="XP_019038220.1">
    <property type="nucleotide sequence ID" value="XM_019181945.1"/>
</dbReference>
<organism evidence="14 15">
    <name type="scientific">Wickerhamomyces anomalus (strain ATCC 58044 / CBS 1984 / NCYC 433 / NRRL Y-366-8)</name>
    <name type="common">Yeast</name>
    <name type="synonym">Hansenula anomala</name>
    <dbReference type="NCBI Taxonomy" id="683960"/>
    <lineage>
        <taxon>Eukaryota</taxon>
        <taxon>Fungi</taxon>
        <taxon>Dikarya</taxon>
        <taxon>Ascomycota</taxon>
        <taxon>Saccharomycotina</taxon>
        <taxon>Saccharomycetes</taxon>
        <taxon>Phaffomycetales</taxon>
        <taxon>Wickerhamomycetaceae</taxon>
        <taxon>Wickerhamomyces</taxon>
    </lineage>
</organism>
<feature type="transmembrane region" description="Helical" evidence="11">
    <location>
        <begin position="291"/>
        <end position="312"/>
    </location>
</feature>
<comment type="subcellular location">
    <subcellularLocation>
        <location evidence="1">Vacuole membrane</location>
        <topology evidence="1">Multi-pass membrane protein</topology>
    </subcellularLocation>
</comment>
<sequence>MSVFLDQCPYGWTLLIAGENAINPCVFEYLMLSNVVIMMPFGFYQLWSTMQKPAPGKIKYNKIGALGLLRVIATLLQAVLLLSQKDQLYFFANGLIILFVTLPLTFFALFKNPVASGSVIFYWLFQMVVYAIAACQNILTVYKVADDNPVIMYVVLPNAIHLFVSNAFLYTPVHEVVKESLESGLLHANILSKLTFFWMNDLIKKGYNNEQITDEDLPIPPAQLDPGKSYNDLKKVWENQENKSLLFALSKVFGFTVVTAVFYAVLDDILSFAEPQLLRLLIKFFDEDQPLIVGFLIAFGMFFVSVLETALFNRFFISIYEAGLGTKSALMTLIYNKALKLSPEARKERSTGDIINLMSVDVNRIQDLTNQFQMMISAPVKLVLCLVSLYALLGKSTFAGIITMAIAIPLNTLVSRRLKGLHKTQMKYKDERTRTTSEMLSSIKSIKLYAIETAILEKLDYVRNVLELGNLKRIRIFSAFMVFSWNCVPFFVSCSTFTAFALIENRPLSPEIVFPALSLFNLLADPVYEIPSIITALIETSVAFQRITSFLLGEELDEELINYYEKVDAAGKTTVKISNATFLWENPPQLKKKDYDEESAVSESKVALKIDSFVAKKGELTCIVGRVGAGKSTFLQSILGQLPCVGADNNNKPEVDIHGSIAYCAQVPWILNASVKDNILFGHKYDDKYYHKTIECCQLLPDLDILPDGDETQVGEKGISLSGGQKARLSLARAVYARADIYLLDDILSAVDAHVGKNIISNVINGLLSTKTIILSTNSITVLNHANNILLLADGKIVEAGSFKDVMGSGSKLSTLMTEFGAKFDDDANDEDELPLERTKTTETVRRASIASLKIRPANKKKQRTAQEEEKSATGKVSFAVYKAYAKACGIPGIIVFLAFLMSAVLFSIIGNYSLKQWSESNRKNGSNKDVFKYVGIYTFFGIGSGFLTLGRTITMGVFCGLRGSVVLHNKMSRAVVRSPMSFFETTPIGRVLNRFSSDINKVDEGLPGVFSFFFTSCAKVFFTLGFIGITMPSFLLVIAVLSVLYIYYQRYYVGTSRDLKRIVNVSRSPIFAHLQESLSGYETIRAYQQQPRFQFLHLTNLESNLKSLYIFRSINRWLSVRLQFIGSIIIFTTASLAITNHLSSGMAGLLISFALQITGSLNWIVRMTVEVETNIVSVERIMEYCELKPEAEEIIEPRPPKVWPSHGSVKFENISAKYRENLDLVLKNVSLDIKPREKVGIVGRTGAGKSSLMSTIFRLIEPTDGKIFIDGLDIGKIGLHDLRSNLAIIPQDSQSFEGTVRQNLDPLELHTDEELWRVLDLSHLKSFIQNLDKDNEDGHVGLEAKLSEGGSNLSVGQRQLLSLARALLNPSKVLILDEATASVDVETDQIVQKTIREAFKDRTILTIAHRIDTVLDSDKIAVLDQGQVKEFDTPDNLLANKESMFYQLCSQGGYIKEDI</sequence>
<feature type="transmembrane region" description="Helical" evidence="11">
    <location>
        <begin position="1119"/>
        <end position="1139"/>
    </location>
</feature>
<dbReference type="CDD" id="cd03244">
    <property type="entry name" value="ABCC_MRP_domain2"/>
    <property type="match status" value="1"/>
</dbReference>
<feature type="transmembrane region" description="Helical" evidence="11">
    <location>
        <begin position="476"/>
        <end position="503"/>
    </location>
</feature>
<keyword evidence="15" id="KW-1185">Reference proteome</keyword>
<feature type="transmembrane region" description="Helical" evidence="11">
    <location>
        <begin position="374"/>
        <end position="392"/>
    </location>
</feature>
<dbReference type="SUPFAM" id="SSF52540">
    <property type="entry name" value="P-loop containing nucleoside triphosphate hydrolases"/>
    <property type="match status" value="2"/>
</dbReference>
<accession>A0A1E3P108</accession>
<dbReference type="SUPFAM" id="SSF90123">
    <property type="entry name" value="ABC transporter transmembrane region"/>
    <property type="match status" value="2"/>
</dbReference>
<dbReference type="Pfam" id="PF00664">
    <property type="entry name" value="ABC_membrane"/>
    <property type="match status" value="2"/>
</dbReference>
<dbReference type="InterPro" id="IPR003439">
    <property type="entry name" value="ABC_transporter-like_ATP-bd"/>
</dbReference>
<feature type="transmembrane region" description="Helical" evidence="11">
    <location>
        <begin position="88"/>
        <end position="110"/>
    </location>
</feature>
<keyword evidence="6" id="KW-0547">Nucleotide-binding</keyword>
<evidence type="ECO:0000259" key="13">
    <source>
        <dbReference type="PROSITE" id="PS50929"/>
    </source>
</evidence>
<dbReference type="InterPro" id="IPR027417">
    <property type="entry name" value="P-loop_NTPase"/>
</dbReference>
<dbReference type="PANTHER" id="PTHR24223:SF443">
    <property type="entry name" value="MULTIDRUG-RESISTANCE LIKE PROTEIN 1, ISOFORM I"/>
    <property type="match status" value="1"/>
</dbReference>
<dbReference type="CDD" id="cd18579">
    <property type="entry name" value="ABC_6TM_ABCC_D1"/>
    <property type="match status" value="1"/>
</dbReference>
<evidence type="ECO:0000256" key="2">
    <source>
        <dbReference type="ARBA" id="ARBA00022448"/>
    </source>
</evidence>
<keyword evidence="5" id="KW-0677">Repeat</keyword>
<dbReference type="GO" id="GO:0000329">
    <property type="term" value="C:fungal-type vacuole membrane"/>
    <property type="evidence" value="ECO:0007669"/>
    <property type="project" value="UniProtKB-ARBA"/>
</dbReference>
<dbReference type="PROSITE" id="PS00211">
    <property type="entry name" value="ABC_TRANSPORTER_1"/>
    <property type="match status" value="2"/>
</dbReference>
<dbReference type="Pfam" id="PF00005">
    <property type="entry name" value="ABC_tran"/>
    <property type="match status" value="2"/>
</dbReference>
<dbReference type="CDD" id="cd03250">
    <property type="entry name" value="ABCC_MRP_domain1"/>
    <property type="match status" value="1"/>
</dbReference>